<dbReference type="InterPro" id="IPR011042">
    <property type="entry name" value="6-blade_b-propeller_TolB-like"/>
</dbReference>
<gene>
    <name evidence="4" type="ORF">OXD698_LOCUS39345</name>
</gene>
<feature type="repeat" description="NHL" evidence="2">
    <location>
        <begin position="97"/>
        <end position="129"/>
    </location>
</feature>
<evidence type="ECO:0008006" key="6">
    <source>
        <dbReference type="Google" id="ProtNLM"/>
    </source>
</evidence>
<organism evidence="4 5">
    <name type="scientific">Adineta steineri</name>
    <dbReference type="NCBI Taxonomy" id="433720"/>
    <lineage>
        <taxon>Eukaryota</taxon>
        <taxon>Metazoa</taxon>
        <taxon>Spiralia</taxon>
        <taxon>Gnathifera</taxon>
        <taxon>Rotifera</taxon>
        <taxon>Eurotatoria</taxon>
        <taxon>Bdelloidea</taxon>
        <taxon>Adinetida</taxon>
        <taxon>Adinetidae</taxon>
        <taxon>Adineta</taxon>
    </lineage>
</organism>
<dbReference type="Gene3D" id="2.120.10.30">
    <property type="entry name" value="TolB, C-terminal domain"/>
    <property type="match status" value="2"/>
</dbReference>
<reference evidence="4" key="1">
    <citation type="submission" date="2021-02" db="EMBL/GenBank/DDBJ databases">
        <authorList>
            <person name="Nowell W R."/>
        </authorList>
    </citation>
    <scope>NUCLEOTIDE SEQUENCE</scope>
</reference>
<feature type="repeat" description="NHL" evidence="2">
    <location>
        <begin position="192"/>
        <end position="220"/>
    </location>
</feature>
<dbReference type="GO" id="GO:0000209">
    <property type="term" value="P:protein polyubiquitination"/>
    <property type="evidence" value="ECO:0007669"/>
    <property type="project" value="TreeGrafter"/>
</dbReference>
<dbReference type="GO" id="GO:0061630">
    <property type="term" value="F:ubiquitin protein ligase activity"/>
    <property type="evidence" value="ECO:0007669"/>
    <property type="project" value="TreeGrafter"/>
</dbReference>
<dbReference type="CDD" id="cd05819">
    <property type="entry name" value="NHL"/>
    <property type="match status" value="1"/>
</dbReference>
<sequence>MMPSSTVVTVQNNKGSDTTPPTICESPSWSTTGVTVAGGLTSGSALNQLQIPLDLFVDKQDAIYIADSLNHRIVKWDQGAREGRLIIGGAGAGNESHQFHYITAMFIDKEGSIYVGDNHNHRIQKWKKDSTRGETIIGKFGRGTGLNQIDNCWGLYVDREFNVYVSEHSNHRVTKWTPGAEQGQIVAHVWKPVGIYVDEYNGNIYVASYHDDSIQQFNQNGTFIREIGKYLLDSPYDFVLIPDSDSNNRAVMIADSKHHRIVKMSMNNPHKLQIIAGVTGEQGNESNHLNEPRGIRFDSKGNLIVVDSNNNRVQNFMINNNNCDI</sequence>
<feature type="repeat" description="NHL" evidence="2">
    <location>
        <begin position="276"/>
        <end position="319"/>
    </location>
</feature>
<dbReference type="PROSITE" id="PS51125">
    <property type="entry name" value="NHL"/>
    <property type="match status" value="3"/>
</dbReference>
<dbReference type="PANTHER" id="PTHR24104:SF25">
    <property type="entry name" value="PROTEIN LIN-41"/>
    <property type="match status" value="1"/>
</dbReference>
<dbReference type="SUPFAM" id="SSF101898">
    <property type="entry name" value="NHL repeat"/>
    <property type="match status" value="1"/>
</dbReference>
<dbReference type="PANTHER" id="PTHR24104">
    <property type="entry name" value="E3 UBIQUITIN-PROTEIN LIGASE NHLRC1-RELATED"/>
    <property type="match status" value="1"/>
</dbReference>
<evidence type="ECO:0000313" key="4">
    <source>
        <dbReference type="EMBL" id="CAF4174131.1"/>
    </source>
</evidence>
<evidence type="ECO:0000313" key="5">
    <source>
        <dbReference type="Proteomes" id="UP000663844"/>
    </source>
</evidence>
<dbReference type="InterPro" id="IPR001258">
    <property type="entry name" value="NHL_repeat"/>
</dbReference>
<dbReference type="AlphaFoldDB" id="A0A819ZPV4"/>
<dbReference type="GO" id="GO:0043161">
    <property type="term" value="P:proteasome-mediated ubiquitin-dependent protein catabolic process"/>
    <property type="evidence" value="ECO:0007669"/>
    <property type="project" value="TreeGrafter"/>
</dbReference>
<dbReference type="Proteomes" id="UP000663844">
    <property type="component" value="Unassembled WGS sequence"/>
</dbReference>
<name>A0A819ZPV4_9BILA</name>
<dbReference type="InterPro" id="IPR050952">
    <property type="entry name" value="TRIM-NHL_E3_ligases"/>
</dbReference>
<keyword evidence="1" id="KW-0677">Repeat</keyword>
<accession>A0A819ZPV4</accession>
<feature type="region of interest" description="Disordered" evidence="3">
    <location>
        <begin position="1"/>
        <end position="22"/>
    </location>
</feature>
<evidence type="ECO:0000256" key="3">
    <source>
        <dbReference type="SAM" id="MobiDB-lite"/>
    </source>
</evidence>
<proteinExistence type="predicted"/>
<evidence type="ECO:0000256" key="1">
    <source>
        <dbReference type="ARBA" id="ARBA00022737"/>
    </source>
</evidence>
<dbReference type="Pfam" id="PF01436">
    <property type="entry name" value="NHL"/>
    <property type="match status" value="2"/>
</dbReference>
<evidence type="ECO:0000256" key="2">
    <source>
        <dbReference type="PROSITE-ProRule" id="PRU00504"/>
    </source>
</evidence>
<dbReference type="EMBL" id="CAJOAZ010007952">
    <property type="protein sequence ID" value="CAF4174131.1"/>
    <property type="molecule type" value="Genomic_DNA"/>
</dbReference>
<comment type="caution">
    <text evidence="4">The sequence shown here is derived from an EMBL/GenBank/DDBJ whole genome shotgun (WGS) entry which is preliminary data.</text>
</comment>
<dbReference type="GO" id="GO:0008270">
    <property type="term" value="F:zinc ion binding"/>
    <property type="evidence" value="ECO:0007669"/>
    <property type="project" value="UniProtKB-KW"/>
</dbReference>
<protein>
    <recommendedName>
        <fullName evidence="6">NHL repeat containing protein</fullName>
    </recommendedName>
</protein>